<sequence>MNRINLITLGVKDMKHSLQFYRKLGFRAFVYGTEENPEVVFFDNEGSRLSLYPLENLSDDINKAYPPQKKEGFSGITLAFNGKSENEVNAVMELAESAGAKIEKRPQRLFWGGYGGYFTDPDGYCWEVAYGDMWKFDDNNMLVVD</sequence>
<keyword evidence="3" id="KW-1185">Reference proteome</keyword>
<dbReference type="InterPro" id="IPR029068">
    <property type="entry name" value="Glyas_Bleomycin-R_OHBP_Dase"/>
</dbReference>
<reference evidence="2 3" key="1">
    <citation type="submission" date="2024-01" db="EMBL/GenBank/DDBJ databases">
        <title>Complete Genome Sequence of Alkalicoccus halolimnae BZ-SZ-XJ29T, a Moderately Halophilic Bacterium Isolated from a Salt Lake.</title>
        <authorList>
            <person name="Zhao B."/>
        </authorList>
    </citation>
    <scope>NUCLEOTIDE SEQUENCE [LARGE SCALE GENOMIC DNA]</scope>
    <source>
        <strain evidence="2 3">BZ-SZ-XJ29</strain>
    </source>
</reference>
<evidence type="ECO:0000259" key="1">
    <source>
        <dbReference type="PROSITE" id="PS51819"/>
    </source>
</evidence>
<dbReference type="CDD" id="cd07251">
    <property type="entry name" value="VOC_like"/>
    <property type="match status" value="1"/>
</dbReference>
<proteinExistence type="predicted"/>
<dbReference type="SUPFAM" id="SSF54593">
    <property type="entry name" value="Glyoxalase/Bleomycin resistance protein/Dihydroxybiphenyl dioxygenase"/>
    <property type="match status" value="1"/>
</dbReference>
<dbReference type="KEGG" id="ahal:FTX54_010600"/>
<protein>
    <submittedName>
        <fullName evidence="2">VOC family protein</fullName>
    </submittedName>
</protein>
<dbReference type="Pfam" id="PF00903">
    <property type="entry name" value="Glyoxalase"/>
    <property type="match status" value="1"/>
</dbReference>
<dbReference type="InterPro" id="IPR004360">
    <property type="entry name" value="Glyas_Fos-R_dOase_dom"/>
</dbReference>
<dbReference type="PANTHER" id="PTHR36503">
    <property type="entry name" value="BLR2520 PROTEIN"/>
    <property type="match status" value="1"/>
</dbReference>
<dbReference type="PROSITE" id="PS51819">
    <property type="entry name" value="VOC"/>
    <property type="match status" value="1"/>
</dbReference>
<gene>
    <name evidence="2" type="ORF">FTX54_010600</name>
</gene>
<dbReference type="Gene3D" id="3.10.180.10">
    <property type="entry name" value="2,3-Dihydroxybiphenyl 1,2-Dioxygenase, domain 1"/>
    <property type="match status" value="1"/>
</dbReference>
<dbReference type="RefSeq" id="WP_147805017.1">
    <property type="nucleotide sequence ID" value="NZ_CP144914.1"/>
</dbReference>
<feature type="domain" description="VOC" evidence="1">
    <location>
        <begin position="3"/>
        <end position="131"/>
    </location>
</feature>
<dbReference type="EMBL" id="CP144914">
    <property type="protein sequence ID" value="WWD78876.1"/>
    <property type="molecule type" value="Genomic_DNA"/>
</dbReference>
<name>A0A5C7FCR7_9BACI</name>
<evidence type="ECO:0000313" key="3">
    <source>
        <dbReference type="Proteomes" id="UP000321816"/>
    </source>
</evidence>
<dbReference type="AlphaFoldDB" id="A0A5C7FCR7"/>
<evidence type="ECO:0000313" key="2">
    <source>
        <dbReference type="EMBL" id="WWD78876.1"/>
    </source>
</evidence>
<dbReference type="Proteomes" id="UP000321816">
    <property type="component" value="Chromosome"/>
</dbReference>
<dbReference type="OrthoDB" id="9796521at2"/>
<dbReference type="InterPro" id="IPR037523">
    <property type="entry name" value="VOC_core"/>
</dbReference>
<accession>A0A5C7FCR7</accession>
<dbReference type="PANTHER" id="PTHR36503:SF1">
    <property type="entry name" value="BLR2520 PROTEIN"/>
    <property type="match status" value="1"/>
</dbReference>
<organism evidence="2 3">
    <name type="scientific">Alkalicoccus halolimnae</name>
    <dbReference type="NCBI Taxonomy" id="1667239"/>
    <lineage>
        <taxon>Bacteria</taxon>
        <taxon>Bacillati</taxon>
        <taxon>Bacillota</taxon>
        <taxon>Bacilli</taxon>
        <taxon>Bacillales</taxon>
        <taxon>Bacillaceae</taxon>
        <taxon>Alkalicoccus</taxon>
    </lineage>
</organism>